<evidence type="ECO:0000259" key="2">
    <source>
        <dbReference type="Pfam" id="PF00188"/>
    </source>
</evidence>
<dbReference type="Proteomes" id="UP000823612">
    <property type="component" value="Unassembled WGS sequence"/>
</dbReference>
<comment type="caution">
    <text evidence="3">The sequence shown here is derived from an EMBL/GenBank/DDBJ whole genome shotgun (WGS) entry which is preliminary data.</text>
</comment>
<dbReference type="SUPFAM" id="SSF55797">
    <property type="entry name" value="PR-1-like"/>
    <property type="match status" value="1"/>
</dbReference>
<evidence type="ECO:0000313" key="3">
    <source>
        <dbReference type="EMBL" id="MBO8432334.1"/>
    </source>
</evidence>
<evidence type="ECO:0000313" key="4">
    <source>
        <dbReference type="Proteomes" id="UP000823612"/>
    </source>
</evidence>
<sequence>MKRFFLILSLVFAGMMAGSAQGAWPDSLNTAAATASMSQMERDVVFEINKLRSNPKWYVQEVVQPFLERFSESDMEHELSPGLWMRTQEGVKAVKECISVLKKTKPLPILHPDEILIKAAHAHTQDMARSGTFSHNSSDGTSFSDRIQQFGFDGTAWGENLAAGFENTAQDVVLQLVIDDGVPSRGHRKNLLSPDFNVVGIGCGEHPQWRTCCTMDFGRVAR</sequence>
<keyword evidence="1" id="KW-0732">Signal</keyword>
<name>A0A9D9H182_9BACT</name>
<reference evidence="3" key="1">
    <citation type="submission" date="2020-10" db="EMBL/GenBank/DDBJ databases">
        <authorList>
            <person name="Gilroy R."/>
        </authorList>
    </citation>
    <scope>NUCLEOTIDE SEQUENCE</scope>
    <source>
        <strain evidence="3">2889</strain>
    </source>
</reference>
<dbReference type="PANTHER" id="PTHR31157">
    <property type="entry name" value="SCP DOMAIN-CONTAINING PROTEIN"/>
    <property type="match status" value="1"/>
</dbReference>
<protein>
    <submittedName>
        <fullName evidence="3">CAP domain-containing protein</fullName>
    </submittedName>
</protein>
<evidence type="ECO:0000256" key="1">
    <source>
        <dbReference type="SAM" id="SignalP"/>
    </source>
</evidence>
<dbReference type="Pfam" id="PF00188">
    <property type="entry name" value="CAP"/>
    <property type="match status" value="1"/>
</dbReference>
<dbReference type="PANTHER" id="PTHR31157:SF1">
    <property type="entry name" value="SCP DOMAIN-CONTAINING PROTEIN"/>
    <property type="match status" value="1"/>
</dbReference>
<accession>A0A9D9H182</accession>
<dbReference type="CDD" id="cd05379">
    <property type="entry name" value="CAP_bacterial"/>
    <property type="match status" value="1"/>
</dbReference>
<dbReference type="EMBL" id="JADIMZ010000049">
    <property type="protein sequence ID" value="MBO8432334.1"/>
    <property type="molecule type" value="Genomic_DNA"/>
</dbReference>
<feature type="chain" id="PRO_5039028610" evidence="1">
    <location>
        <begin position="23"/>
        <end position="222"/>
    </location>
</feature>
<proteinExistence type="predicted"/>
<reference evidence="3" key="2">
    <citation type="journal article" date="2021" name="PeerJ">
        <title>Extensive microbial diversity within the chicken gut microbiome revealed by metagenomics and culture.</title>
        <authorList>
            <person name="Gilroy R."/>
            <person name="Ravi A."/>
            <person name="Getino M."/>
            <person name="Pursley I."/>
            <person name="Horton D.L."/>
            <person name="Alikhan N.F."/>
            <person name="Baker D."/>
            <person name="Gharbi K."/>
            <person name="Hall N."/>
            <person name="Watson M."/>
            <person name="Adriaenssens E.M."/>
            <person name="Foster-Nyarko E."/>
            <person name="Jarju S."/>
            <person name="Secka A."/>
            <person name="Antonio M."/>
            <person name="Oren A."/>
            <person name="Chaudhuri R.R."/>
            <person name="La Ragione R."/>
            <person name="Hildebrand F."/>
            <person name="Pallen M.J."/>
        </authorList>
    </citation>
    <scope>NUCLEOTIDE SEQUENCE</scope>
    <source>
        <strain evidence="3">2889</strain>
    </source>
</reference>
<dbReference type="InterPro" id="IPR035940">
    <property type="entry name" value="CAP_sf"/>
</dbReference>
<feature type="domain" description="SCP" evidence="2">
    <location>
        <begin position="49"/>
        <end position="217"/>
    </location>
</feature>
<dbReference type="Gene3D" id="3.40.33.10">
    <property type="entry name" value="CAP"/>
    <property type="match status" value="1"/>
</dbReference>
<organism evidence="3 4">
    <name type="scientific">Candidatus Pullibacteroides excrementavium</name>
    <dbReference type="NCBI Taxonomy" id="2840905"/>
    <lineage>
        <taxon>Bacteria</taxon>
        <taxon>Pseudomonadati</taxon>
        <taxon>Bacteroidota</taxon>
        <taxon>Bacteroidia</taxon>
        <taxon>Bacteroidales</taxon>
        <taxon>Candidatus Pullibacteroides</taxon>
    </lineage>
</organism>
<dbReference type="InterPro" id="IPR014044">
    <property type="entry name" value="CAP_dom"/>
</dbReference>
<feature type="signal peptide" evidence="1">
    <location>
        <begin position="1"/>
        <end position="22"/>
    </location>
</feature>
<dbReference type="AlphaFoldDB" id="A0A9D9H182"/>
<gene>
    <name evidence="3" type="ORF">IAB08_03440</name>
</gene>